<dbReference type="OrthoDB" id="342064at2759"/>
<feature type="domain" description="SERRATE/Ars2 N-terminal" evidence="6">
    <location>
        <begin position="157"/>
        <end position="266"/>
    </location>
</feature>
<proteinExistence type="inferred from homology"/>
<dbReference type="InterPro" id="IPR039727">
    <property type="entry name" value="SE/Ars2"/>
</dbReference>
<dbReference type="GO" id="GO:0031053">
    <property type="term" value="P:primary miRNA processing"/>
    <property type="evidence" value="ECO:0007669"/>
    <property type="project" value="TreeGrafter"/>
</dbReference>
<evidence type="ECO:0000256" key="3">
    <source>
        <dbReference type="ARBA" id="ARBA00023242"/>
    </source>
</evidence>
<evidence type="ECO:0000256" key="1">
    <source>
        <dbReference type="ARBA" id="ARBA00004123"/>
    </source>
</evidence>
<name>A0A8T2P3P0_9TELE</name>
<feature type="compositionally biased region" description="Basic and acidic residues" evidence="4">
    <location>
        <begin position="404"/>
        <end position="414"/>
    </location>
</feature>
<dbReference type="Pfam" id="PF04959">
    <property type="entry name" value="ARS2"/>
    <property type="match status" value="1"/>
</dbReference>
<evidence type="ECO:0000259" key="6">
    <source>
        <dbReference type="Pfam" id="PF12066"/>
    </source>
</evidence>
<dbReference type="GO" id="GO:0016604">
    <property type="term" value="C:nuclear body"/>
    <property type="evidence" value="ECO:0007669"/>
    <property type="project" value="TreeGrafter"/>
</dbReference>
<dbReference type="InterPro" id="IPR007042">
    <property type="entry name" value="SERRATE/Ars2_C"/>
</dbReference>
<accession>A0A8T2P3P0</accession>
<gene>
    <name evidence="7" type="ORF">JZ751_006721</name>
</gene>
<evidence type="ECO:0000313" key="8">
    <source>
        <dbReference type="Proteomes" id="UP000824540"/>
    </source>
</evidence>
<feature type="region of interest" description="Disordered" evidence="4">
    <location>
        <begin position="903"/>
        <end position="946"/>
    </location>
</feature>
<evidence type="ECO:0000259" key="5">
    <source>
        <dbReference type="Pfam" id="PF04959"/>
    </source>
</evidence>
<organism evidence="7 8">
    <name type="scientific">Albula glossodonta</name>
    <name type="common">roundjaw bonefish</name>
    <dbReference type="NCBI Taxonomy" id="121402"/>
    <lineage>
        <taxon>Eukaryota</taxon>
        <taxon>Metazoa</taxon>
        <taxon>Chordata</taxon>
        <taxon>Craniata</taxon>
        <taxon>Vertebrata</taxon>
        <taxon>Euteleostomi</taxon>
        <taxon>Actinopterygii</taxon>
        <taxon>Neopterygii</taxon>
        <taxon>Teleostei</taxon>
        <taxon>Albuliformes</taxon>
        <taxon>Albulidae</taxon>
        <taxon>Albula</taxon>
    </lineage>
</organism>
<feature type="compositionally biased region" description="Basic and acidic residues" evidence="4">
    <location>
        <begin position="478"/>
        <end position="498"/>
    </location>
</feature>
<feature type="region of interest" description="Disordered" evidence="4">
    <location>
        <begin position="681"/>
        <end position="704"/>
    </location>
</feature>
<feature type="region of interest" description="Disordered" evidence="4">
    <location>
        <begin position="478"/>
        <end position="500"/>
    </location>
</feature>
<evidence type="ECO:0000256" key="2">
    <source>
        <dbReference type="ARBA" id="ARBA00005407"/>
    </source>
</evidence>
<dbReference type="PANTHER" id="PTHR13165:SF0">
    <property type="entry name" value="SERRATE RNA EFFECTOR MOLECULE HOMOLOG"/>
    <property type="match status" value="1"/>
</dbReference>
<evidence type="ECO:0000256" key="4">
    <source>
        <dbReference type="SAM" id="MobiDB-lite"/>
    </source>
</evidence>
<evidence type="ECO:0008006" key="9">
    <source>
        <dbReference type="Google" id="ProtNLM"/>
    </source>
</evidence>
<dbReference type="EMBL" id="JAFBMS010000015">
    <property type="protein sequence ID" value="KAG9346410.1"/>
    <property type="molecule type" value="Genomic_DNA"/>
</dbReference>
<comment type="caution">
    <text evidence="7">The sequence shown here is derived from an EMBL/GenBank/DDBJ whole genome shotgun (WGS) entry which is preliminary data.</text>
</comment>
<protein>
    <recommendedName>
        <fullName evidence="9">Serrate RNA effector molecule homolog</fullName>
    </recommendedName>
</protein>
<reference evidence="7" key="1">
    <citation type="thesis" date="2021" institute="BYU ScholarsArchive" country="Provo, UT, USA">
        <title>Applications of and Algorithms for Genome Assembly and Genomic Analyses with an Emphasis on Marine Teleosts.</title>
        <authorList>
            <person name="Pickett B.D."/>
        </authorList>
    </citation>
    <scope>NUCLEOTIDE SEQUENCE</scope>
    <source>
        <strain evidence="7">HI-2016</strain>
    </source>
</reference>
<feature type="domain" description="SERRATE/Ars2 C-terminal" evidence="5">
    <location>
        <begin position="752"/>
        <end position="944"/>
    </location>
</feature>
<dbReference type="AlphaFoldDB" id="A0A8T2P3P0"/>
<feature type="compositionally biased region" description="Basic and acidic residues" evidence="4">
    <location>
        <begin position="8"/>
        <end position="72"/>
    </location>
</feature>
<dbReference type="PANTHER" id="PTHR13165">
    <property type="entry name" value="ARSENITE-RESISTANCE PROTEIN 2"/>
    <property type="match status" value="1"/>
</dbReference>
<feature type="region of interest" description="Disordered" evidence="4">
    <location>
        <begin position="1"/>
        <end position="89"/>
    </location>
</feature>
<feature type="region of interest" description="Disordered" evidence="4">
    <location>
        <begin position="94"/>
        <end position="113"/>
    </location>
</feature>
<feature type="compositionally biased region" description="Basic and acidic residues" evidence="4">
    <location>
        <begin position="378"/>
        <end position="388"/>
    </location>
</feature>
<dbReference type="Proteomes" id="UP000824540">
    <property type="component" value="Unassembled WGS sequence"/>
</dbReference>
<feature type="region of interest" description="Disordered" evidence="4">
    <location>
        <begin position="269"/>
        <end position="415"/>
    </location>
</feature>
<feature type="compositionally biased region" description="Basic and acidic residues" evidence="4">
    <location>
        <begin position="294"/>
        <end position="354"/>
    </location>
</feature>
<dbReference type="InterPro" id="IPR021933">
    <property type="entry name" value="SERRATE/Ars2_N"/>
</dbReference>
<comment type="subcellular location">
    <subcellularLocation>
        <location evidence="1">Nucleus</location>
    </subcellularLocation>
</comment>
<dbReference type="Pfam" id="PF12066">
    <property type="entry name" value="SERRATE_Ars2_N"/>
    <property type="match status" value="1"/>
</dbReference>
<keyword evidence="8" id="KW-1185">Reference proteome</keyword>
<evidence type="ECO:0000313" key="7">
    <source>
        <dbReference type="EMBL" id="KAG9346410.1"/>
    </source>
</evidence>
<feature type="compositionally biased region" description="Acidic residues" evidence="4">
    <location>
        <begin position="389"/>
        <end position="403"/>
    </location>
</feature>
<keyword evidence="3" id="KW-0539">Nucleus</keyword>
<comment type="similarity">
    <text evidence="2">Belongs to the ARS2 family.</text>
</comment>
<sequence length="946" mass="108508">MGDSDDEFDRRRRDKFRRERSDYDRSRERDDRRRDDWNDREWDRGRERRSRGEYRDYDRGRRERFSPPRHDMSPPQKRLRRDWDDHRGDPYHGGYDMPYGGGGGPSYAPPAAPAPQPWGHPDMHLIQQHHGIPIQARLGNIHEMDIGPPAPVMKSFKEFLLSLDDSVDETEAVKRYNEYKLDFRRQQMQDFFLAHKDEEWFRSKYHPDESDHRKAEAHAALQNRLGVYMFLMDNSWFDNISLDIDRATAIIKVLDAAVIKMEGGTDNDLRILEQPSEEEEDKERAAALGAGPDPSKKDEPRSGDSDRKLPADKEKKGENGVSDMEEKQNGGEEGNNGREEEEKSLPKEEPEPKKASVNKKRKRTHSGDSEDDDSESDSDSHSSDKLAEREEEEDKEEEEEEEGGDGKHESKVKGSEGVWNAGELEGCQLRSSVRSNKWGILLCKLNYVNLVSLIRKIFFPSHLGCFMSVCDGAADMKEQKEEKAKERQGEEKKEELPPRPRPLHRTCSLFMRSIAPTISKAEIIALCRRYPGFMRVALSDPQPERRFFRRCWVTFDRSVNIKETCWNLQNIRVRPLFSPSLMHSLCFFGYAQLRDCELAPGVNRDLARRVRNVNGITQHKQVLRNDIKLAAKLIHALDEREKLWGQKQREEPQAPELPAQNPILKNITDYLIEEVSAEEEELLGSAGGADPEEGSKEGNPTEITVERDDKLVKVLDRLLLYLRLVHSIDYYNTCEYPNEDEMPNRCGIIHVRGPIPPNRITHGEVAEWQKTFEEKLSPLFSVKETLSEEEANKMGRKNPDQEVEKFLTANTQELGKDKWLCPLSGKKFKGPEFVRKHILNKHGDKIEEVKKEVVFFNNFLMDAKRPALPEAKALPPPNSGQGVPAPGLPYPHQSPQGLMGFGQPRPPVMGFGGGPPYPPNQFGGGRGNYDNFRGHGGYPGKPRNNR</sequence>